<dbReference type="NCBIfam" id="NF005822">
    <property type="entry name" value="PRK07708.1"/>
    <property type="match status" value="1"/>
</dbReference>
<dbReference type="InterPro" id="IPR036397">
    <property type="entry name" value="RNaseH_sf"/>
</dbReference>
<reference evidence="2 3" key="1">
    <citation type="submission" date="2019-07" db="EMBL/GenBank/DDBJ databases">
        <title>Genome sequence of 2 isolates from Red Sea Mangroves.</title>
        <authorList>
            <person name="Sefrji F."/>
            <person name="Michoud G."/>
            <person name="Merlino G."/>
            <person name="Daffonchio D."/>
        </authorList>
    </citation>
    <scope>NUCLEOTIDE SEQUENCE [LARGE SCALE GENOMIC DNA]</scope>
    <source>
        <strain evidence="2 3">R1DC41</strain>
    </source>
</reference>
<dbReference type="CDD" id="cd09279">
    <property type="entry name" value="RNase_HI_like"/>
    <property type="match status" value="1"/>
</dbReference>
<dbReference type="GO" id="GO:0004523">
    <property type="term" value="F:RNA-DNA hybrid ribonuclease activity"/>
    <property type="evidence" value="ECO:0007669"/>
    <property type="project" value="InterPro"/>
</dbReference>
<dbReference type="SUPFAM" id="SSF53098">
    <property type="entry name" value="Ribonuclease H-like"/>
    <property type="match status" value="1"/>
</dbReference>
<dbReference type="PROSITE" id="PS50879">
    <property type="entry name" value="RNASE_H_1"/>
    <property type="match status" value="1"/>
</dbReference>
<keyword evidence="2" id="KW-0808">Transferase</keyword>
<gene>
    <name evidence="2" type="ORF">G8O30_06535</name>
</gene>
<sequence length="225" mass="25860">MKVRISATIKVQNLAPMPFFSDWCELEEAAAVIKKIEAMGGWHSLQIEDELEQTWTPKQFKKWLSKADDLIRDLEMYVDGGYEEGQKLAGIGVVLYFRKGSQLTRIRTNVGLEQIQNNNEAEAYAFYRGVTLLEEEGIQHVPLTLYSDSQTIIQQLNGEWPSYDDSVNRWLDEVDILREKLKIKAKFVHIERKKNKEAHNLATQALKGIVVHAEKEVLEQKKGLS</sequence>
<feature type="domain" description="RNase H type-1" evidence="1">
    <location>
        <begin position="70"/>
        <end position="207"/>
    </location>
</feature>
<dbReference type="Proteomes" id="UP000593626">
    <property type="component" value="Chromosome"/>
</dbReference>
<dbReference type="AlphaFoldDB" id="A0A7S8HFD6"/>
<evidence type="ECO:0000313" key="2">
    <source>
        <dbReference type="EMBL" id="QPC46642.1"/>
    </source>
</evidence>
<evidence type="ECO:0000313" key="3">
    <source>
        <dbReference type="Proteomes" id="UP000593626"/>
    </source>
</evidence>
<accession>A0A7S8HFD6</accession>
<dbReference type="Pfam" id="PF13456">
    <property type="entry name" value="RVT_3"/>
    <property type="match status" value="1"/>
</dbReference>
<dbReference type="KEGG" id="mcui:G8O30_06535"/>
<organism evidence="2 3">
    <name type="scientific">Mangrovibacillus cuniculi</name>
    <dbReference type="NCBI Taxonomy" id="2593652"/>
    <lineage>
        <taxon>Bacteria</taxon>
        <taxon>Bacillati</taxon>
        <taxon>Bacillota</taxon>
        <taxon>Bacilli</taxon>
        <taxon>Bacillales</taxon>
        <taxon>Bacillaceae</taxon>
        <taxon>Mangrovibacillus</taxon>
    </lineage>
</organism>
<dbReference type="InterPro" id="IPR012337">
    <property type="entry name" value="RNaseH-like_sf"/>
</dbReference>
<dbReference type="GO" id="GO:0003964">
    <property type="term" value="F:RNA-directed DNA polymerase activity"/>
    <property type="evidence" value="ECO:0007669"/>
    <property type="project" value="UniProtKB-KW"/>
</dbReference>
<dbReference type="EMBL" id="CP049742">
    <property type="protein sequence ID" value="QPC46642.1"/>
    <property type="molecule type" value="Genomic_DNA"/>
</dbReference>
<evidence type="ECO:0000259" key="1">
    <source>
        <dbReference type="PROSITE" id="PS50879"/>
    </source>
</evidence>
<dbReference type="InterPro" id="IPR002156">
    <property type="entry name" value="RNaseH_domain"/>
</dbReference>
<proteinExistence type="predicted"/>
<dbReference type="InterPro" id="IPR053151">
    <property type="entry name" value="RNase_H-like"/>
</dbReference>
<keyword evidence="2" id="KW-0695">RNA-directed DNA polymerase</keyword>
<keyword evidence="3" id="KW-1185">Reference proteome</keyword>
<protein>
    <submittedName>
        <fullName evidence="2">Reverse transcriptase-like protein</fullName>
    </submittedName>
</protein>
<dbReference type="PANTHER" id="PTHR47723:SF19">
    <property type="entry name" value="POLYNUCLEOTIDYL TRANSFERASE, RIBONUCLEASE H-LIKE SUPERFAMILY PROTEIN"/>
    <property type="match status" value="1"/>
</dbReference>
<dbReference type="PANTHER" id="PTHR47723">
    <property type="entry name" value="OS05G0353850 PROTEIN"/>
    <property type="match status" value="1"/>
</dbReference>
<dbReference type="RefSeq" id="WP_239674172.1">
    <property type="nucleotide sequence ID" value="NZ_CP049742.1"/>
</dbReference>
<dbReference type="GO" id="GO:0003676">
    <property type="term" value="F:nucleic acid binding"/>
    <property type="evidence" value="ECO:0007669"/>
    <property type="project" value="InterPro"/>
</dbReference>
<keyword evidence="2" id="KW-0548">Nucleotidyltransferase</keyword>
<dbReference type="Gene3D" id="3.30.420.10">
    <property type="entry name" value="Ribonuclease H-like superfamily/Ribonuclease H"/>
    <property type="match status" value="1"/>
</dbReference>
<name>A0A7S8HFD6_9BACI</name>